<protein>
    <submittedName>
        <fullName evidence="2">Uncharacterized protein</fullName>
    </submittedName>
</protein>
<name>A0A4Z2JBL6_9TELE</name>
<evidence type="ECO:0000313" key="2">
    <source>
        <dbReference type="EMBL" id="TNN87397.1"/>
    </source>
</evidence>
<comment type="caution">
    <text evidence="2">The sequence shown here is derived from an EMBL/GenBank/DDBJ whole genome shotgun (WGS) entry which is preliminary data.</text>
</comment>
<dbReference type="EMBL" id="SRLO01000011">
    <property type="protein sequence ID" value="TNN87397.1"/>
    <property type="molecule type" value="Genomic_DNA"/>
</dbReference>
<evidence type="ECO:0000256" key="1">
    <source>
        <dbReference type="SAM" id="MobiDB-lite"/>
    </source>
</evidence>
<dbReference type="AlphaFoldDB" id="A0A4Z2JBL6"/>
<evidence type="ECO:0000313" key="3">
    <source>
        <dbReference type="Proteomes" id="UP000314294"/>
    </source>
</evidence>
<proteinExistence type="predicted"/>
<dbReference type="Proteomes" id="UP000314294">
    <property type="component" value="Unassembled WGS sequence"/>
</dbReference>
<accession>A0A4Z2JBL6</accession>
<feature type="region of interest" description="Disordered" evidence="1">
    <location>
        <begin position="122"/>
        <end position="144"/>
    </location>
</feature>
<reference evidence="2 3" key="1">
    <citation type="submission" date="2019-03" db="EMBL/GenBank/DDBJ databases">
        <title>First draft genome of Liparis tanakae, snailfish: a comprehensive survey of snailfish specific genes.</title>
        <authorList>
            <person name="Kim W."/>
            <person name="Song I."/>
            <person name="Jeong J.-H."/>
            <person name="Kim D."/>
            <person name="Kim S."/>
            <person name="Ryu S."/>
            <person name="Song J.Y."/>
            <person name="Lee S.K."/>
        </authorList>
    </citation>
    <scope>NUCLEOTIDE SEQUENCE [LARGE SCALE GENOMIC DNA]</scope>
    <source>
        <tissue evidence="2">Muscle</tissue>
    </source>
</reference>
<keyword evidence="3" id="KW-1185">Reference proteome</keyword>
<gene>
    <name evidence="2" type="ORF">EYF80_002598</name>
</gene>
<organism evidence="2 3">
    <name type="scientific">Liparis tanakae</name>
    <name type="common">Tanaka's snailfish</name>
    <dbReference type="NCBI Taxonomy" id="230148"/>
    <lineage>
        <taxon>Eukaryota</taxon>
        <taxon>Metazoa</taxon>
        <taxon>Chordata</taxon>
        <taxon>Craniata</taxon>
        <taxon>Vertebrata</taxon>
        <taxon>Euteleostomi</taxon>
        <taxon>Actinopterygii</taxon>
        <taxon>Neopterygii</taxon>
        <taxon>Teleostei</taxon>
        <taxon>Neoteleostei</taxon>
        <taxon>Acanthomorphata</taxon>
        <taxon>Eupercaria</taxon>
        <taxon>Perciformes</taxon>
        <taxon>Cottioidei</taxon>
        <taxon>Cottales</taxon>
        <taxon>Liparidae</taxon>
        <taxon>Liparis</taxon>
    </lineage>
</organism>
<sequence length="144" mass="15852">MVDRGWTLLCQRKESTHGPLQRKEFPHGPLQRRQINGLRKVKVSPVDGRSAYGGHGGVNLGPEHRHLGAVWRTQDQHAVLHQVGSADNTAAGRNTMQFIPRKQQTLTQSMHMNPQNQTVEGQAVEGQAVEGQPVEGQTVEGQAL</sequence>